<keyword evidence="1" id="KW-0812">Transmembrane</keyword>
<evidence type="ECO:0000256" key="1">
    <source>
        <dbReference type="SAM" id="Phobius"/>
    </source>
</evidence>
<dbReference type="GeneID" id="54475040"/>
<dbReference type="AlphaFoldDB" id="A0A6A6PPS3"/>
<gene>
    <name evidence="2" type="ORF">BDY17DRAFT_300307</name>
</gene>
<dbReference type="Proteomes" id="UP000799767">
    <property type="component" value="Unassembled WGS sequence"/>
</dbReference>
<feature type="transmembrane region" description="Helical" evidence="1">
    <location>
        <begin position="36"/>
        <end position="59"/>
    </location>
</feature>
<evidence type="ECO:0000313" key="3">
    <source>
        <dbReference type="Proteomes" id="UP000799767"/>
    </source>
</evidence>
<feature type="transmembrane region" description="Helical" evidence="1">
    <location>
        <begin position="7"/>
        <end position="24"/>
    </location>
</feature>
<organism evidence="2 3">
    <name type="scientific">Neohortaea acidophila</name>
    <dbReference type="NCBI Taxonomy" id="245834"/>
    <lineage>
        <taxon>Eukaryota</taxon>
        <taxon>Fungi</taxon>
        <taxon>Dikarya</taxon>
        <taxon>Ascomycota</taxon>
        <taxon>Pezizomycotina</taxon>
        <taxon>Dothideomycetes</taxon>
        <taxon>Dothideomycetidae</taxon>
        <taxon>Mycosphaerellales</taxon>
        <taxon>Teratosphaeriaceae</taxon>
        <taxon>Neohortaea</taxon>
    </lineage>
</organism>
<dbReference type="RefSeq" id="XP_033588680.1">
    <property type="nucleotide sequence ID" value="XM_033734038.1"/>
</dbReference>
<reference evidence="2" key="1">
    <citation type="journal article" date="2020" name="Stud. Mycol.">
        <title>101 Dothideomycetes genomes: a test case for predicting lifestyles and emergence of pathogens.</title>
        <authorList>
            <person name="Haridas S."/>
            <person name="Albert R."/>
            <person name="Binder M."/>
            <person name="Bloem J."/>
            <person name="Labutti K."/>
            <person name="Salamov A."/>
            <person name="Andreopoulos B."/>
            <person name="Baker S."/>
            <person name="Barry K."/>
            <person name="Bills G."/>
            <person name="Bluhm B."/>
            <person name="Cannon C."/>
            <person name="Castanera R."/>
            <person name="Culley D."/>
            <person name="Daum C."/>
            <person name="Ezra D."/>
            <person name="Gonzalez J."/>
            <person name="Henrissat B."/>
            <person name="Kuo A."/>
            <person name="Liang C."/>
            <person name="Lipzen A."/>
            <person name="Lutzoni F."/>
            <person name="Magnuson J."/>
            <person name="Mondo S."/>
            <person name="Nolan M."/>
            <person name="Ohm R."/>
            <person name="Pangilinan J."/>
            <person name="Park H.-J."/>
            <person name="Ramirez L."/>
            <person name="Alfaro M."/>
            <person name="Sun H."/>
            <person name="Tritt A."/>
            <person name="Yoshinaga Y."/>
            <person name="Zwiers L.-H."/>
            <person name="Turgeon B."/>
            <person name="Goodwin S."/>
            <person name="Spatafora J."/>
            <person name="Crous P."/>
            <person name="Grigoriev I."/>
        </authorList>
    </citation>
    <scope>NUCLEOTIDE SEQUENCE</scope>
    <source>
        <strain evidence="2">CBS 113389</strain>
    </source>
</reference>
<name>A0A6A6PPS3_9PEZI</name>
<evidence type="ECO:0000313" key="2">
    <source>
        <dbReference type="EMBL" id="KAF2482110.1"/>
    </source>
</evidence>
<protein>
    <submittedName>
        <fullName evidence="2">Uncharacterized protein</fullName>
    </submittedName>
</protein>
<keyword evidence="3" id="KW-1185">Reference proteome</keyword>
<accession>A0A6A6PPS3</accession>
<sequence>MDNPLPTPMLLTGAAGFPVAYVVLTYMDKVHYDPTILYGLVTYYIALFLLPALTTLGVLDRATAKRIGNPLQVITIGFLVRYLYNNADLPGTIEYARGYLAYAKRSISGGLHCGLDATNHAGPGDEITWDAWTTGAKCTFDDNQQWTSIVGGMNLHHKLLEIDRCYTACILRSPPWTEDNLWHGYMTSVPAGRLPSGDYCPDGYYWGHCPPHPHYQPASTETELRIEENAVYMVP</sequence>
<dbReference type="EMBL" id="MU001637">
    <property type="protein sequence ID" value="KAF2482110.1"/>
    <property type="molecule type" value="Genomic_DNA"/>
</dbReference>
<keyword evidence="1" id="KW-1133">Transmembrane helix</keyword>
<proteinExistence type="predicted"/>
<keyword evidence="1" id="KW-0472">Membrane</keyword>
<feature type="non-terminal residue" evidence="2">
    <location>
        <position position="235"/>
    </location>
</feature>